<keyword evidence="2" id="KW-1185">Reference proteome</keyword>
<dbReference type="Gramene" id="Psat05G0794200-T1">
    <property type="protein sequence ID" value="KAI5413561.1"/>
    <property type="gene ID" value="KIW84_057942"/>
</dbReference>
<accession>A0A9D4X3K1</accession>
<dbReference type="Proteomes" id="UP001058974">
    <property type="component" value="Chromosome 5"/>
</dbReference>
<gene>
    <name evidence="1" type="ORF">KIW84_057942</name>
</gene>
<dbReference type="EMBL" id="JAMSHJ010000005">
    <property type="protein sequence ID" value="KAI5413561.1"/>
    <property type="molecule type" value="Genomic_DNA"/>
</dbReference>
<proteinExistence type="predicted"/>
<organism evidence="1 2">
    <name type="scientific">Pisum sativum</name>
    <name type="common">Garden pea</name>
    <name type="synonym">Lathyrus oleraceus</name>
    <dbReference type="NCBI Taxonomy" id="3888"/>
    <lineage>
        <taxon>Eukaryota</taxon>
        <taxon>Viridiplantae</taxon>
        <taxon>Streptophyta</taxon>
        <taxon>Embryophyta</taxon>
        <taxon>Tracheophyta</taxon>
        <taxon>Spermatophyta</taxon>
        <taxon>Magnoliopsida</taxon>
        <taxon>eudicotyledons</taxon>
        <taxon>Gunneridae</taxon>
        <taxon>Pentapetalae</taxon>
        <taxon>rosids</taxon>
        <taxon>fabids</taxon>
        <taxon>Fabales</taxon>
        <taxon>Fabaceae</taxon>
        <taxon>Papilionoideae</taxon>
        <taxon>50 kb inversion clade</taxon>
        <taxon>NPAAA clade</taxon>
        <taxon>Hologalegina</taxon>
        <taxon>IRL clade</taxon>
        <taxon>Fabeae</taxon>
        <taxon>Lathyrus</taxon>
    </lineage>
</organism>
<sequence>MKKLLKSIDCISNVRQGWDAMQDRDIFHMRNMYTLLRSEGPKVPWCKLLRENVARPRAVMIMWLACHGRLATTLWDGELDWLIHHTKGKGWRFSLLKLAATKKLYDMWKYRKDTSYDNNVDNTKIAENTLDVIVYMGWYRGSLINHIAKLMMF</sequence>
<reference evidence="1 2" key="1">
    <citation type="journal article" date="2022" name="Nat. Genet.">
        <title>Improved pea reference genome and pan-genome highlight genomic features and evolutionary characteristics.</title>
        <authorList>
            <person name="Yang T."/>
            <person name="Liu R."/>
            <person name="Luo Y."/>
            <person name="Hu S."/>
            <person name="Wang D."/>
            <person name="Wang C."/>
            <person name="Pandey M.K."/>
            <person name="Ge S."/>
            <person name="Xu Q."/>
            <person name="Li N."/>
            <person name="Li G."/>
            <person name="Huang Y."/>
            <person name="Saxena R.K."/>
            <person name="Ji Y."/>
            <person name="Li M."/>
            <person name="Yan X."/>
            <person name="He Y."/>
            <person name="Liu Y."/>
            <person name="Wang X."/>
            <person name="Xiang C."/>
            <person name="Varshney R.K."/>
            <person name="Ding H."/>
            <person name="Gao S."/>
            <person name="Zong X."/>
        </authorList>
    </citation>
    <scope>NUCLEOTIDE SEQUENCE [LARGE SCALE GENOMIC DNA]</scope>
    <source>
        <strain evidence="1 2">cv. Zhongwan 6</strain>
    </source>
</reference>
<protein>
    <recommendedName>
        <fullName evidence="3">Reverse transcriptase zinc-binding domain-containing protein</fullName>
    </recommendedName>
</protein>
<evidence type="ECO:0008006" key="3">
    <source>
        <dbReference type="Google" id="ProtNLM"/>
    </source>
</evidence>
<name>A0A9D4X3K1_PEA</name>
<comment type="caution">
    <text evidence="1">The sequence shown here is derived from an EMBL/GenBank/DDBJ whole genome shotgun (WGS) entry which is preliminary data.</text>
</comment>
<evidence type="ECO:0000313" key="1">
    <source>
        <dbReference type="EMBL" id="KAI5413561.1"/>
    </source>
</evidence>
<evidence type="ECO:0000313" key="2">
    <source>
        <dbReference type="Proteomes" id="UP001058974"/>
    </source>
</evidence>
<dbReference type="AlphaFoldDB" id="A0A9D4X3K1"/>